<proteinExistence type="predicted"/>
<name>A0A4V3JE09_9LEPT</name>
<dbReference type="AlphaFoldDB" id="A0A4V3JE09"/>
<sequence length="280" mass="31501">MPESIALIVGGSGAAGQSAIQAFHEDRSNSDRNWRIIATTSGENSVQGADKTLKHIGLEDADDAILKIVEALKAEDPVDVLIYTPARGNLGYPVSLTPEEDIEEGLKFCYDPMLELEKKLFPRLTIGYSAFYYLPHLLTFYGSLAFIKKKMEDWALEKPESRKVIRAGTFFSQSVRGITLILQRLAKSSPHAELQKLLEEQKASGKKFPDFFLEYIAAKEKQSYESDFPNLPYRMTEPKDLKEALLRILGGEPAPIVSLMGAWVWTEDKLPAMPEYLRKR</sequence>
<dbReference type="OrthoDB" id="342055at2"/>
<dbReference type="EMBL" id="RQET01000002">
    <property type="protein sequence ID" value="TGK13070.1"/>
    <property type="molecule type" value="Genomic_DNA"/>
</dbReference>
<reference evidence="1" key="1">
    <citation type="journal article" date="2019" name="PLoS Negl. Trop. Dis.">
        <title>Revisiting the worldwide diversity of Leptospira species in the environment.</title>
        <authorList>
            <person name="Vincent A.T."/>
            <person name="Schiettekatte O."/>
            <person name="Bourhy P."/>
            <person name="Veyrier F.J."/>
            <person name="Picardeau M."/>
        </authorList>
    </citation>
    <scope>NUCLEOTIDE SEQUENCE [LARGE SCALE GENOMIC DNA]</scope>
    <source>
        <strain evidence="1">SSW15</strain>
    </source>
</reference>
<organism evidence="1 2">
    <name type="scientific">Leptospira fletcheri</name>
    <dbReference type="NCBI Taxonomy" id="2484981"/>
    <lineage>
        <taxon>Bacteria</taxon>
        <taxon>Pseudomonadati</taxon>
        <taxon>Spirochaetota</taxon>
        <taxon>Spirochaetia</taxon>
        <taxon>Leptospirales</taxon>
        <taxon>Leptospiraceae</taxon>
        <taxon>Leptospira</taxon>
    </lineage>
</organism>
<comment type="caution">
    <text evidence="1">The sequence shown here is derived from an EMBL/GenBank/DDBJ whole genome shotgun (WGS) entry which is preliminary data.</text>
</comment>
<evidence type="ECO:0000313" key="2">
    <source>
        <dbReference type="Proteomes" id="UP000298458"/>
    </source>
</evidence>
<accession>A0A4V3JE09</accession>
<gene>
    <name evidence="1" type="ORF">EHO60_02395</name>
</gene>
<protein>
    <submittedName>
        <fullName evidence="1">SDR family NAD(P)-dependent oxidoreductase</fullName>
    </submittedName>
</protein>
<keyword evidence="2" id="KW-1185">Reference proteome</keyword>
<evidence type="ECO:0000313" key="1">
    <source>
        <dbReference type="EMBL" id="TGK13070.1"/>
    </source>
</evidence>
<dbReference type="RefSeq" id="WP_135766581.1">
    <property type="nucleotide sequence ID" value="NZ_RQET01000002.1"/>
</dbReference>
<dbReference type="Proteomes" id="UP000298458">
    <property type="component" value="Unassembled WGS sequence"/>
</dbReference>